<feature type="transmembrane region" description="Helical" evidence="1">
    <location>
        <begin position="90"/>
        <end position="117"/>
    </location>
</feature>
<dbReference type="PANTHER" id="PTHR39430">
    <property type="entry name" value="MEMBRANE-ASSOCIATED PROTEASE-RELATED"/>
    <property type="match status" value="1"/>
</dbReference>
<keyword evidence="1" id="KW-0812">Transmembrane</keyword>
<gene>
    <name evidence="3" type="ORF">GCM10022280_12120</name>
</gene>
<evidence type="ECO:0000256" key="1">
    <source>
        <dbReference type="SAM" id="Phobius"/>
    </source>
</evidence>
<dbReference type="EMBL" id="BAABBQ010000001">
    <property type="protein sequence ID" value="GAA4015105.1"/>
    <property type="molecule type" value="Genomic_DNA"/>
</dbReference>
<keyword evidence="3" id="KW-0378">Hydrolase</keyword>
<feature type="domain" description="CAAX prenyl protease 2/Lysostaphin resistance protein A-like" evidence="2">
    <location>
        <begin position="125"/>
        <end position="217"/>
    </location>
</feature>
<feature type="transmembrane region" description="Helical" evidence="1">
    <location>
        <begin position="156"/>
        <end position="175"/>
    </location>
</feature>
<dbReference type="InterPro" id="IPR003675">
    <property type="entry name" value="Rce1/LyrA-like_dom"/>
</dbReference>
<feature type="transmembrane region" description="Helical" evidence="1">
    <location>
        <begin position="52"/>
        <end position="69"/>
    </location>
</feature>
<keyword evidence="3" id="KW-0645">Protease</keyword>
<evidence type="ECO:0000259" key="2">
    <source>
        <dbReference type="Pfam" id="PF02517"/>
    </source>
</evidence>
<reference evidence="4" key="1">
    <citation type="journal article" date="2019" name="Int. J. Syst. Evol. Microbiol.">
        <title>The Global Catalogue of Microorganisms (GCM) 10K type strain sequencing project: providing services to taxonomists for standard genome sequencing and annotation.</title>
        <authorList>
            <consortium name="The Broad Institute Genomics Platform"/>
            <consortium name="The Broad Institute Genome Sequencing Center for Infectious Disease"/>
            <person name="Wu L."/>
            <person name="Ma J."/>
        </authorList>
    </citation>
    <scope>NUCLEOTIDE SEQUENCE [LARGE SCALE GENOMIC DNA]</scope>
    <source>
        <strain evidence="4">JCM 17563</strain>
    </source>
</reference>
<keyword evidence="4" id="KW-1185">Reference proteome</keyword>
<feature type="transmembrane region" description="Helical" evidence="1">
    <location>
        <begin position="16"/>
        <end position="40"/>
    </location>
</feature>
<proteinExistence type="predicted"/>
<evidence type="ECO:0000313" key="3">
    <source>
        <dbReference type="EMBL" id="GAA4015105.1"/>
    </source>
</evidence>
<keyword evidence="3" id="KW-0482">Metalloprotease</keyword>
<dbReference type="Pfam" id="PF02517">
    <property type="entry name" value="Rce1-like"/>
    <property type="match status" value="1"/>
</dbReference>
<keyword evidence="1" id="KW-0472">Membrane</keyword>
<comment type="caution">
    <text evidence="3">The sequence shown here is derived from an EMBL/GenBank/DDBJ whole genome shotgun (WGS) entry which is preliminary data.</text>
</comment>
<dbReference type="GO" id="GO:0008237">
    <property type="term" value="F:metallopeptidase activity"/>
    <property type="evidence" value="ECO:0007669"/>
    <property type="project" value="UniProtKB-KW"/>
</dbReference>
<dbReference type="PANTHER" id="PTHR39430:SF1">
    <property type="entry name" value="PROTEASE"/>
    <property type="match status" value="1"/>
</dbReference>
<feature type="transmembrane region" description="Helical" evidence="1">
    <location>
        <begin position="255"/>
        <end position="275"/>
    </location>
</feature>
<accession>A0ABP7SQK0</accession>
<evidence type="ECO:0000313" key="4">
    <source>
        <dbReference type="Proteomes" id="UP001500235"/>
    </source>
</evidence>
<name>A0ABP7SQK0_9SPHN</name>
<dbReference type="Proteomes" id="UP001500235">
    <property type="component" value="Unassembled WGS sequence"/>
</dbReference>
<keyword evidence="1" id="KW-1133">Transmembrane helix</keyword>
<sequence>MTDIAGKPRWRRIVDFPLVTMVIAAATFVFAQVLAQVIGGLLPKLASPWEELVSFLIALTLALLAYKFVIAKMGERPRDDLPWRGSLKGLGAGTAVGFVLFSAVVGVAALVGVYSIAGDGDRIGILASLILIGLVPGFFEEVLIRGILFRWLEEFGGSWFALVASSLLFGFAHFANPNATLFSSLAIAVEAGILLGGAYMLTRSLWFAIGIHAAWNFTQGEIFDVPVSGLDQQGLVTARLSGPEWLSGGAFGLEASVIAMLLATSLGIWFVVLAARRGHLVQPWWVRRRQMPQEVATGGTGETLPPVT</sequence>
<dbReference type="RefSeq" id="WP_344706486.1">
    <property type="nucleotide sequence ID" value="NZ_BAABBQ010000001.1"/>
</dbReference>
<protein>
    <submittedName>
        <fullName evidence="3">CPBP family intramembrane metalloprotease</fullName>
    </submittedName>
</protein>
<organism evidence="3 4">
    <name type="scientific">Sphingomonas swuensis</name>
    <dbReference type="NCBI Taxonomy" id="977800"/>
    <lineage>
        <taxon>Bacteria</taxon>
        <taxon>Pseudomonadati</taxon>
        <taxon>Pseudomonadota</taxon>
        <taxon>Alphaproteobacteria</taxon>
        <taxon>Sphingomonadales</taxon>
        <taxon>Sphingomonadaceae</taxon>
        <taxon>Sphingomonas</taxon>
    </lineage>
</organism>
<feature type="transmembrane region" description="Helical" evidence="1">
    <location>
        <begin position="123"/>
        <end position="144"/>
    </location>
</feature>